<feature type="region of interest" description="Disordered" evidence="5">
    <location>
        <begin position="257"/>
        <end position="659"/>
    </location>
</feature>
<keyword evidence="10" id="KW-1185">Reference proteome</keyword>
<feature type="chain" id="PRO_5043609334" description="Ig-like domain-containing protein" evidence="7">
    <location>
        <begin position="20"/>
        <end position="1106"/>
    </location>
</feature>
<dbReference type="InterPro" id="IPR015631">
    <property type="entry name" value="CD2/SLAM_rcpt"/>
</dbReference>
<dbReference type="InterPro" id="IPR036179">
    <property type="entry name" value="Ig-like_dom_sf"/>
</dbReference>
<sequence length="1106" mass="123439">MAKLYFCFLFILKLTLVAGQAEYYVLKGKKVILTPSLPGRPGNILWKHNGDKVITFDGAEEQVFERYEERVELDWSTAKLSIAKVSFKDSGEYELDAIISQRLHRSQYMLKVLDEVSSPSISCKKNDESSNSENITATLFCSSESDTPEALTYKWDLEGKSHLDQALPIVLGNEHDDITYSCTVKSRLQEETNVFMAKDCFTEKMSGDPKIVVPVVIVSILLLLLCIIIFLFLLKRKKRACFNRRVNEDIEKELKTAVQKRADSVRTKDEHDPLLSKDLHRQPTMLSPQTLPKQDYLDETPTSEGRKSATSQPASTGSSGPEPAPQPKPSDLLNEEEAGDSDSNQDQEEFQDAFSEPQPQRSETDVILNSPSSEEEQQSSGQTILENKSDEHHKNHDEEQNMDAAELVEPSSSGSSDSEPAPQLEQSVSETSNLPNTEEAGDSDSNHDSEEFHDLLPDQESQSSPEKRQSDEQIDSESDERHKTQDEKEKDTADPSGSILVDPHESDEGSTAETTTSQSASPGSSDPEPVLQPEQKVSGEETKEVAPEGTLSHSETEVIQSSPSSEEDQLNDRQTISENKSNEQQNNLDDENKKNAAELTDTENETYEPATSRAASPGSSEAEPREKVDPQHEDDKADEVEDPDSSNSPENIIMLPQESQNGKVLGFYLRSEEQANQPLHVTVSSSNQPTHDKEIKDTGGEDANNLTKDGSDKESDSSGSEQRNEADKPKEKLQGGTVDGDNCRSNCVLRPKRQEVILSPSLPGRPGNILWKHNGDKVITFNGAEEQVFERYEERVELDWSTAKLSITKVSFKDSGEYELDAIIGQKFHRAQYMLKVLDEVSSPSISCKKNDESSNSENITATLFCSSESDTPEALTYKWDLEGKSHLDQALPIVLGNEHDDITYSCTVKSHLQEETSVFTAKGCYTVQKRADSVRTKDEHEPLISRIFTDNQQCFHHNQLLNKTIWIKLLKVKEGDQPHLSLQAAVVQSQHLNQSRRFQSLVSFLRRGTGDSDSNHDQEEFYDPLPGLESQFSPEKRQSSEQLDSESDEHHKTQDEKKKDTADPSGSVLVDPDESGNVKTEAHTGLDEEKSLHLKLHLKAAVNQD</sequence>
<dbReference type="SUPFAM" id="SSF48726">
    <property type="entry name" value="Immunoglobulin"/>
    <property type="match status" value="2"/>
</dbReference>
<dbReference type="AlphaFoldDB" id="A0AAW0Q3Z4"/>
<feature type="compositionally biased region" description="Basic and acidic residues" evidence="5">
    <location>
        <begin position="690"/>
        <end position="699"/>
    </location>
</feature>
<feature type="signal peptide" evidence="7">
    <location>
        <begin position="1"/>
        <end position="19"/>
    </location>
</feature>
<keyword evidence="2 7" id="KW-0732">Signal</keyword>
<dbReference type="PANTHER" id="PTHR12080">
    <property type="entry name" value="SIGNALING LYMPHOCYTIC ACTIVATION MOLECULE"/>
    <property type="match status" value="1"/>
</dbReference>
<dbReference type="Gene3D" id="2.60.40.10">
    <property type="entry name" value="Immunoglobulins"/>
    <property type="match status" value="4"/>
</dbReference>
<accession>A0AAW0Q3Z4</accession>
<feature type="compositionally biased region" description="Acidic residues" evidence="5">
    <location>
        <begin position="333"/>
        <end position="351"/>
    </location>
</feature>
<evidence type="ECO:0000256" key="1">
    <source>
        <dbReference type="ARBA" id="ARBA00004370"/>
    </source>
</evidence>
<feature type="compositionally biased region" description="Basic and acidic residues" evidence="5">
    <location>
        <begin position="1081"/>
        <end position="1093"/>
    </location>
</feature>
<dbReference type="Proteomes" id="UP001460270">
    <property type="component" value="Unassembled WGS sequence"/>
</dbReference>
<dbReference type="GO" id="GO:0016020">
    <property type="term" value="C:membrane"/>
    <property type="evidence" value="ECO:0007669"/>
    <property type="project" value="UniProtKB-SubCell"/>
</dbReference>
<dbReference type="PANTHER" id="PTHR12080:SF48">
    <property type="entry name" value="IMMUNOGLOBULIN SUBTYPE DOMAIN-CONTAINING PROTEIN"/>
    <property type="match status" value="1"/>
</dbReference>
<feature type="transmembrane region" description="Helical" evidence="6">
    <location>
        <begin position="211"/>
        <end position="234"/>
    </location>
</feature>
<comment type="caution">
    <text evidence="9">The sequence shown here is derived from an EMBL/GenBank/DDBJ whole genome shotgun (WGS) entry which is preliminary data.</text>
</comment>
<feature type="region of interest" description="Disordered" evidence="5">
    <location>
        <begin position="676"/>
        <end position="745"/>
    </location>
</feature>
<name>A0AAW0Q3Z4_9GOBI</name>
<evidence type="ECO:0000313" key="10">
    <source>
        <dbReference type="Proteomes" id="UP001460270"/>
    </source>
</evidence>
<feature type="compositionally biased region" description="Basic and acidic residues" evidence="5">
    <location>
        <begin position="1049"/>
        <end position="1063"/>
    </location>
</feature>
<feature type="domain" description="Ig-like" evidence="8">
    <location>
        <begin position="844"/>
        <end position="918"/>
    </location>
</feature>
<feature type="compositionally biased region" description="Basic and acidic residues" evidence="5">
    <location>
        <begin position="479"/>
        <end position="493"/>
    </location>
</feature>
<feature type="compositionally biased region" description="Basic and acidic residues" evidence="5">
    <location>
        <begin position="444"/>
        <end position="456"/>
    </location>
</feature>
<evidence type="ECO:0000256" key="3">
    <source>
        <dbReference type="ARBA" id="ARBA00023136"/>
    </source>
</evidence>
<evidence type="ECO:0000256" key="4">
    <source>
        <dbReference type="ARBA" id="ARBA00023180"/>
    </source>
</evidence>
<reference evidence="10" key="1">
    <citation type="submission" date="2024-04" db="EMBL/GenBank/DDBJ databases">
        <title>Salinicola lusitanus LLJ914,a marine bacterium isolated from the Okinawa Trough.</title>
        <authorList>
            <person name="Li J."/>
        </authorList>
    </citation>
    <scope>NUCLEOTIDE SEQUENCE [LARGE SCALE GENOMIC DNA]</scope>
</reference>
<comment type="subcellular location">
    <subcellularLocation>
        <location evidence="1">Membrane</location>
    </subcellularLocation>
</comment>
<keyword evidence="6" id="KW-1133">Transmembrane helix</keyword>
<feature type="compositionally biased region" description="Polar residues" evidence="5">
    <location>
        <begin position="300"/>
        <end position="319"/>
    </location>
</feature>
<feature type="compositionally biased region" description="Basic and acidic residues" evidence="5">
    <location>
        <begin position="1009"/>
        <end position="1020"/>
    </location>
</feature>
<proteinExistence type="predicted"/>
<gene>
    <name evidence="9" type="ORF">WMY93_002558</name>
</gene>
<keyword evidence="4" id="KW-0325">Glycoprotein</keyword>
<keyword evidence="6" id="KW-0812">Transmembrane</keyword>
<feature type="compositionally biased region" description="Basic and acidic residues" evidence="5">
    <location>
        <begin position="537"/>
        <end position="546"/>
    </location>
</feature>
<evidence type="ECO:0000259" key="8">
    <source>
        <dbReference type="PROSITE" id="PS50835"/>
    </source>
</evidence>
<evidence type="ECO:0000256" key="6">
    <source>
        <dbReference type="SAM" id="Phobius"/>
    </source>
</evidence>
<feature type="compositionally biased region" description="Basic and acidic residues" evidence="5">
    <location>
        <begin position="257"/>
        <end position="281"/>
    </location>
</feature>
<evidence type="ECO:0000313" key="9">
    <source>
        <dbReference type="EMBL" id="KAK7939232.1"/>
    </source>
</evidence>
<dbReference type="EMBL" id="JBBPFD010000002">
    <property type="protein sequence ID" value="KAK7939232.1"/>
    <property type="molecule type" value="Genomic_DNA"/>
</dbReference>
<dbReference type="PROSITE" id="PS50835">
    <property type="entry name" value="IG_LIKE"/>
    <property type="match status" value="2"/>
</dbReference>
<protein>
    <recommendedName>
        <fullName evidence="8">Ig-like domain-containing protein</fullName>
    </recommendedName>
</protein>
<dbReference type="InterPro" id="IPR013783">
    <property type="entry name" value="Ig-like_fold"/>
</dbReference>
<feature type="compositionally biased region" description="Basic and acidic residues" evidence="5">
    <location>
        <begin position="387"/>
        <end position="399"/>
    </location>
</feature>
<feature type="compositionally biased region" description="Polar residues" evidence="5">
    <location>
        <begin position="572"/>
        <end position="587"/>
    </location>
</feature>
<feature type="compositionally biased region" description="Polar residues" evidence="5">
    <location>
        <begin position="551"/>
        <end position="564"/>
    </location>
</feature>
<feature type="domain" description="Ig-like" evidence="8">
    <location>
        <begin position="119"/>
        <end position="195"/>
    </location>
</feature>
<feature type="compositionally biased region" description="Low complexity" evidence="5">
    <location>
        <begin position="511"/>
        <end position="521"/>
    </location>
</feature>
<evidence type="ECO:0000256" key="2">
    <source>
        <dbReference type="ARBA" id="ARBA00022729"/>
    </source>
</evidence>
<feature type="compositionally biased region" description="Polar residues" evidence="5">
    <location>
        <begin position="676"/>
        <end position="689"/>
    </location>
</feature>
<keyword evidence="3 6" id="KW-0472">Membrane</keyword>
<evidence type="ECO:0000256" key="5">
    <source>
        <dbReference type="SAM" id="MobiDB-lite"/>
    </source>
</evidence>
<dbReference type="InterPro" id="IPR007110">
    <property type="entry name" value="Ig-like_dom"/>
</dbReference>
<evidence type="ECO:0000256" key="7">
    <source>
        <dbReference type="SAM" id="SignalP"/>
    </source>
</evidence>
<feature type="compositionally biased region" description="Basic and acidic residues" evidence="5">
    <location>
        <begin position="622"/>
        <end position="635"/>
    </location>
</feature>
<feature type="region of interest" description="Disordered" evidence="5">
    <location>
        <begin position="1009"/>
        <end position="1093"/>
    </location>
</feature>
<feature type="compositionally biased region" description="Basic and acidic residues" evidence="5">
    <location>
        <begin position="709"/>
        <end position="733"/>
    </location>
</feature>
<feature type="compositionally biased region" description="Polar residues" evidence="5">
    <location>
        <begin position="424"/>
        <end position="436"/>
    </location>
</feature>
<organism evidence="9 10">
    <name type="scientific">Mugilogobius chulae</name>
    <name type="common">yellowstripe goby</name>
    <dbReference type="NCBI Taxonomy" id="88201"/>
    <lineage>
        <taxon>Eukaryota</taxon>
        <taxon>Metazoa</taxon>
        <taxon>Chordata</taxon>
        <taxon>Craniata</taxon>
        <taxon>Vertebrata</taxon>
        <taxon>Euteleostomi</taxon>
        <taxon>Actinopterygii</taxon>
        <taxon>Neopterygii</taxon>
        <taxon>Teleostei</taxon>
        <taxon>Neoteleostei</taxon>
        <taxon>Acanthomorphata</taxon>
        <taxon>Gobiaria</taxon>
        <taxon>Gobiiformes</taxon>
        <taxon>Gobioidei</taxon>
        <taxon>Gobiidae</taxon>
        <taxon>Gobionellinae</taxon>
        <taxon>Mugilogobius</taxon>
    </lineage>
</organism>